<evidence type="ECO:0000313" key="2">
    <source>
        <dbReference type="Proteomes" id="UP000236370"/>
    </source>
</evidence>
<organism evidence="1 2">
    <name type="scientific">Pan troglodytes</name>
    <name type="common">Chimpanzee</name>
    <dbReference type="NCBI Taxonomy" id="9598"/>
    <lineage>
        <taxon>Eukaryota</taxon>
        <taxon>Metazoa</taxon>
        <taxon>Chordata</taxon>
        <taxon>Craniata</taxon>
        <taxon>Vertebrata</taxon>
        <taxon>Euteleostomi</taxon>
        <taxon>Mammalia</taxon>
        <taxon>Eutheria</taxon>
        <taxon>Euarchontoglires</taxon>
        <taxon>Primates</taxon>
        <taxon>Haplorrhini</taxon>
        <taxon>Catarrhini</taxon>
        <taxon>Hominidae</taxon>
        <taxon>Pan</taxon>
    </lineage>
</organism>
<gene>
    <name evidence="1" type="ORF">CK820_G0044685</name>
</gene>
<name>A0A2J8Q4T1_PANTR</name>
<protein>
    <submittedName>
        <fullName evidence="1">ATP6V0D1 isoform 12</fullName>
    </submittedName>
</protein>
<feature type="non-terminal residue" evidence="1">
    <location>
        <position position="1"/>
    </location>
</feature>
<accession>A0A2J8Q4T1</accession>
<reference evidence="1 2" key="1">
    <citation type="submission" date="2017-12" db="EMBL/GenBank/DDBJ databases">
        <title>High-resolution comparative analysis of great ape genomes.</title>
        <authorList>
            <person name="Pollen A."/>
            <person name="Hastie A."/>
            <person name="Hormozdiari F."/>
            <person name="Dougherty M."/>
            <person name="Liu R."/>
            <person name="Chaisson M."/>
            <person name="Hoppe E."/>
            <person name="Hill C."/>
            <person name="Pang A."/>
            <person name="Hillier L."/>
            <person name="Baker C."/>
            <person name="Armstrong J."/>
            <person name="Shendure J."/>
            <person name="Paten B."/>
            <person name="Wilson R."/>
            <person name="Chao H."/>
            <person name="Schneider V."/>
            <person name="Ventura M."/>
            <person name="Kronenberg Z."/>
            <person name="Murali S."/>
            <person name="Gordon D."/>
            <person name="Cantsilieris S."/>
            <person name="Munson K."/>
            <person name="Nelson B."/>
            <person name="Raja A."/>
            <person name="Underwood J."/>
            <person name="Diekhans M."/>
            <person name="Fiddes I."/>
            <person name="Haussler D."/>
            <person name="Eichler E."/>
        </authorList>
    </citation>
    <scope>NUCLEOTIDE SEQUENCE [LARGE SCALE GENOMIC DNA]</scope>
    <source>
        <strain evidence="1">Yerkes chimp pedigree #C0471</strain>
    </source>
</reference>
<comment type="caution">
    <text evidence="1">The sequence shown here is derived from an EMBL/GenBank/DDBJ whole genome shotgun (WGS) entry which is preliminary data.</text>
</comment>
<dbReference type="EMBL" id="NBAG03000083">
    <property type="protein sequence ID" value="PNI91226.1"/>
    <property type="molecule type" value="Genomic_DNA"/>
</dbReference>
<sequence length="39" mass="4139">HFKGFSLRQPVDFPGALAGAEITGRSLWPASSTVRPVKG</sequence>
<dbReference type="Proteomes" id="UP000236370">
    <property type="component" value="Unassembled WGS sequence"/>
</dbReference>
<proteinExistence type="predicted"/>
<dbReference type="AlphaFoldDB" id="A0A2J8Q4T1"/>
<evidence type="ECO:0000313" key="1">
    <source>
        <dbReference type="EMBL" id="PNI91226.1"/>
    </source>
</evidence>